<dbReference type="Proteomes" id="UP000664357">
    <property type="component" value="Unassembled WGS sequence"/>
</dbReference>
<name>A0ABV0ESU0_9ENTE</name>
<feature type="transmembrane region" description="Helical" evidence="12">
    <location>
        <begin position="111"/>
        <end position="132"/>
    </location>
</feature>
<feature type="transmembrane region" description="Helical" evidence="12">
    <location>
        <begin position="181"/>
        <end position="200"/>
    </location>
</feature>
<dbReference type="InterPro" id="IPR013013">
    <property type="entry name" value="PTS_EIIC_1"/>
</dbReference>
<feature type="active site" description="Phosphocysteine intermediate; for EIIB activity" evidence="11">
    <location>
        <position position="28"/>
    </location>
</feature>
<reference evidence="15 16" key="2">
    <citation type="submission" date="2024-02" db="EMBL/GenBank/DDBJ databases">
        <title>The Genome Sequence of Enterococcus sp. DIV0159.</title>
        <authorList>
            <person name="Earl A."/>
            <person name="Manson A."/>
            <person name="Gilmore M."/>
            <person name="Sanders J."/>
            <person name="Shea T."/>
            <person name="Howe W."/>
            <person name="Livny J."/>
            <person name="Cuomo C."/>
            <person name="Neafsey D."/>
            <person name="Birren B."/>
        </authorList>
    </citation>
    <scope>NUCLEOTIDE SEQUENCE [LARGE SCALE GENOMIC DNA]</scope>
    <source>
        <strain evidence="15 16">665A</strain>
    </source>
</reference>
<protein>
    <recommendedName>
        <fullName evidence="17">PTS fructose transporter subunit IIB</fullName>
    </recommendedName>
</protein>
<keyword evidence="8" id="KW-0418">Kinase</keyword>
<evidence type="ECO:0000256" key="2">
    <source>
        <dbReference type="ARBA" id="ARBA00022448"/>
    </source>
</evidence>
<dbReference type="PANTHER" id="PTHR30175">
    <property type="entry name" value="PHOSPHOTRANSFERASE SYSTEM TRANSPORT PROTEIN"/>
    <property type="match status" value="1"/>
</dbReference>
<keyword evidence="9 12" id="KW-1133">Transmembrane helix</keyword>
<evidence type="ECO:0000256" key="3">
    <source>
        <dbReference type="ARBA" id="ARBA00022475"/>
    </source>
</evidence>
<dbReference type="PANTHER" id="PTHR30175:SF1">
    <property type="entry name" value="PTS SYSTEM ARBUTIN-, CELLOBIOSE-, AND SALICIN-SPECIFIC EIIBC COMPONENT-RELATED"/>
    <property type="match status" value="1"/>
</dbReference>
<gene>
    <name evidence="15" type="ORF">JZO67_003664</name>
</gene>
<evidence type="ECO:0000256" key="9">
    <source>
        <dbReference type="ARBA" id="ARBA00022989"/>
    </source>
</evidence>
<comment type="caution">
    <text evidence="15">The sequence shown here is derived from an EMBL/GenBank/DDBJ whole genome shotgun (WGS) entry which is preliminary data.</text>
</comment>
<feature type="transmembrane region" description="Helical" evidence="12">
    <location>
        <begin position="438"/>
        <end position="459"/>
    </location>
</feature>
<dbReference type="SUPFAM" id="SSF55604">
    <property type="entry name" value="Glucose permease domain IIB"/>
    <property type="match status" value="1"/>
</dbReference>
<evidence type="ECO:0000256" key="11">
    <source>
        <dbReference type="PROSITE-ProRule" id="PRU00421"/>
    </source>
</evidence>
<evidence type="ECO:0000256" key="12">
    <source>
        <dbReference type="SAM" id="Phobius"/>
    </source>
</evidence>
<keyword evidence="2" id="KW-0813">Transport</keyword>
<dbReference type="RefSeq" id="WP_207703879.1">
    <property type="nucleotide sequence ID" value="NZ_JAFREL020000003.1"/>
</dbReference>
<evidence type="ECO:0000259" key="14">
    <source>
        <dbReference type="PROSITE" id="PS51103"/>
    </source>
</evidence>
<dbReference type="InterPro" id="IPR018113">
    <property type="entry name" value="PTrfase_EIIB_Cys"/>
</dbReference>
<feature type="transmembrane region" description="Helical" evidence="12">
    <location>
        <begin position="152"/>
        <end position="174"/>
    </location>
</feature>
<feature type="domain" description="PTS EIIC type-1" evidence="14">
    <location>
        <begin position="113"/>
        <end position="472"/>
    </location>
</feature>
<reference evidence="15 16" key="1">
    <citation type="submission" date="2021-03" db="EMBL/GenBank/DDBJ databases">
        <authorList>
            <person name="Gilmore M.S."/>
            <person name="Schwartzman J."/>
            <person name="Van Tyne D."/>
            <person name="Martin M."/>
            <person name="Earl A.M."/>
            <person name="Manson A.L."/>
            <person name="Straub T."/>
            <person name="Salamzade R."/>
            <person name="Saavedra J."/>
            <person name="Lebreton F."/>
            <person name="Prichula J."/>
            <person name="Schaufler K."/>
            <person name="Gaca A."/>
            <person name="Sgardioli B."/>
            <person name="Wagenaar J."/>
            <person name="Strong T."/>
        </authorList>
    </citation>
    <scope>NUCLEOTIDE SEQUENCE [LARGE SCALE GENOMIC DNA]</scope>
    <source>
        <strain evidence="15 16">665A</strain>
    </source>
</reference>
<evidence type="ECO:0000256" key="4">
    <source>
        <dbReference type="ARBA" id="ARBA00022597"/>
    </source>
</evidence>
<dbReference type="PROSITE" id="PS51103">
    <property type="entry name" value="PTS_EIIC_TYPE_1"/>
    <property type="match status" value="1"/>
</dbReference>
<keyword evidence="16" id="KW-1185">Reference proteome</keyword>
<feature type="transmembrane region" description="Helical" evidence="12">
    <location>
        <begin position="393"/>
        <end position="418"/>
    </location>
</feature>
<dbReference type="PROSITE" id="PS51098">
    <property type="entry name" value="PTS_EIIB_TYPE_1"/>
    <property type="match status" value="1"/>
</dbReference>
<dbReference type="CDD" id="cd00212">
    <property type="entry name" value="PTS_IIB_glc"/>
    <property type="match status" value="1"/>
</dbReference>
<dbReference type="Gene3D" id="3.30.1360.60">
    <property type="entry name" value="Glucose permease domain IIB"/>
    <property type="match status" value="1"/>
</dbReference>
<evidence type="ECO:0000256" key="1">
    <source>
        <dbReference type="ARBA" id="ARBA00004651"/>
    </source>
</evidence>
<evidence type="ECO:0000256" key="5">
    <source>
        <dbReference type="ARBA" id="ARBA00022679"/>
    </source>
</evidence>
<feature type="transmembrane region" description="Helical" evidence="12">
    <location>
        <begin position="220"/>
        <end position="238"/>
    </location>
</feature>
<dbReference type="Pfam" id="PF02378">
    <property type="entry name" value="PTS_EIIC"/>
    <property type="match status" value="1"/>
</dbReference>
<feature type="domain" description="PTS EIIB type-1" evidence="13">
    <location>
        <begin position="6"/>
        <end position="88"/>
    </location>
</feature>
<keyword evidence="6" id="KW-0598">Phosphotransferase system</keyword>
<evidence type="ECO:0000256" key="6">
    <source>
        <dbReference type="ARBA" id="ARBA00022683"/>
    </source>
</evidence>
<evidence type="ECO:0000313" key="16">
    <source>
        <dbReference type="Proteomes" id="UP000664357"/>
    </source>
</evidence>
<keyword evidence="5" id="KW-0808">Transferase</keyword>
<dbReference type="InterPro" id="IPR050558">
    <property type="entry name" value="PTS_Sugar-Specific_Components"/>
</dbReference>
<proteinExistence type="predicted"/>
<sequence length="476" mass="50350">MSKDYTVLAKAILSNIGGAENISSVTHCMTRLRFNLKDMSKLNDEEIKKISGVIGAVQSGGQYQIIIGQTVGKVYQSLIDTAGLEHLSSVEAAPASKEKEPFSFKSLGNKILDNLAGSLTPLIPILIAASMFKMVMSVFGPSMLNWIHEGTSLATLITFVGDAGFYFFPVFLGYTASKKFGVTPVLGMFLGGIMIHPTFVQMAAEGTSFDVFGLPASPQNYASTVIPMILSVWVMSYVEPFFKKVVPATLSTILVPTFTIVVMLPISLVVLGPIGFVAGEYIGSFLLSLDSIGGFLAVALIAASWQFLVMTGMHLIMITTMITVMAQNGQEALVNPAAIISSMCVAGMCFGAFLRIRDKDQKALAFSYLAASFIGGVTEPGVYGLGVRYRKPFIGLMAGGVVGGIYAGITGVTTYAMIPVANFAALAAFFGGSNANTINAFVSCGLGFAVTAAVTYILGVKETETKNESILEKSPA</sequence>
<dbReference type="InterPro" id="IPR003352">
    <property type="entry name" value="PTS_EIIC"/>
</dbReference>
<dbReference type="InterPro" id="IPR001996">
    <property type="entry name" value="PTS_IIB_1"/>
</dbReference>
<dbReference type="InterPro" id="IPR036878">
    <property type="entry name" value="Glu_permease_IIB"/>
</dbReference>
<feature type="transmembrane region" description="Helical" evidence="12">
    <location>
        <begin position="250"/>
        <end position="275"/>
    </location>
</feature>
<accession>A0ABV0ESU0</accession>
<keyword evidence="7 12" id="KW-0812">Transmembrane</keyword>
<dbReference type="EMBL" id="JAFREL020000003">
    <property type="protein sequence ID" value="MEO1771683.1"/>
    <property type="molecule type" value="Genomic_DNA"/>
</dbReference>
<evidence type="ECO:0000313" key="15">
    <source>
        <dbReference type="EMBL" id="MEO1771683.1"/>
    </source>
</evidence>
<evidence type="ECO:0000256" key="7">
    <source>
        <dbReference type="ARBA" id="ARBA00022692"/>
    </source>
</evidence>
<evidence type="ECO:0000259" key="13">
    <source>
        <dbReference type="PROSITE" id="PS51098"/>
    </source>
</evidence>
<dbReference type="PROSITE" id="PS01035">
    <property type="entry name" value="PTS_EIIB_TYPE_1_CYS"/>
    <property type="match status" value="1"/>
</dbReference>
<evidence type="ECO:0000256" key="10">
    <source>
        <dbReference type="ARBA" id="ARBA00023136"/>
    </source>
</evidence>
<keyword evidence="3" id="KW-1003">Cell membrane</keyword>
<keyword evidence="4" id="KW-0762">Sugar transport</keyword>
<evidence type="ECO:0008006" key="17">
    <source>
        <dbReference type="Google" id="ProtNLM"/>
    </source>
</evidence>
<organism evidence="15 16">
    <name type="scientific">Candidatus Enterococcus ferrettii</name>
    <dbReference type="NCBI Taxonomy" id="2815324"/>
    <lineage>
        <taxon>Bacteria</taxon>
        <taxon>Bacillati</taxon>
        <taxon>Bacillota</taxon>
        <taxon>Bacilli</taxon>
        <taxon>Lactobacillales</taxon>
        <taxon>Enterococcaceae</taxon>
        <taxon>Enterococcus</taxon>
    </lineage>
</organism>
<keyword evidence="10 12" id="KW-0472">Membrane</keyword>
<comment type="subcellular location">
    <subcellularLocation>
        <location evidence="1">Cell membrane</location>
        <topology evidence="1">Multi-pass membrane protein</topology>
    </subcellularLocation>
</comment>
<evidence type="ECO:0000256" key="8">
    <source>
        <dbReference type="ARBA" id="ARBA00022777"/>
    </source>
</evidence>
<dbReference type="Pfam" id="PF00367">
    <property type="entry name" value="PTS_EIIB"/>
    <property type="match status" value="1"/>
</dbReference>
<feature type="transmembrane region" description="Helical" evidence="12">
    <location>
        <begin position="332"/>
        <end position="354"/>
    </location>
</feature>